<keyword evidence="3" id="KW-1185">Reference proteome</keyword>
<organism evidence="2 3">
    <name type="scientific">Dendrothele bispora (strain CBS 962.96)</name>
    <dbReference type="NCBI Taxonomy" id="1314807"/>
    <lineage>
        <taxon>Eukaryota</taxon>
        <taxon>Fungi</taxon>
        <taxon>Dikarya</taxon>
        <taxon>Basidiomycota</taxon>
        <taxon>Agaricomycotina</taxon>
        <taxon>Agaricomycetes</taxon>
        <taxon>Agaricomycetidae</taxon>
        <taxon>Agaricales</taxon>
        <taxon>Agaricales incertae sedis</taxon>
        <taxon>Dendrothele</taxon>
    </lineage>
</organism>
<evidence type="ECO:0000313" key="2">
    <source>
        <dbReference type="EMBL" id="THV00945.1"/>
    </source>
</evidence>
<proteinExistence type="predicted"/>
<accession>A0A4S8MEB2</accession>
<dbReference type="Proteomes" id="UP000297245">
    <property type="component" value="Unassembled WGS sequence"/>
</dbReference>
<feature type="compositionally biased region" description="Polar residues" evidence="1">
    <location>
        <begin position="7"/>
        <end position="16"/>
    </location>
</feature>
<dbReference type="AlphaFoldDB" id="A0A4S8MEB2"/>
<feature type="region of interest" description="Disordered" evidence="1">
    <location>
        <begin position="1"/>
        <end position="45"/>
    </location>
</feature>
<evidence type="ECO:0000256" key="1">
    <source>
        <dbReference type="SAM" id="MobiDB-lite"/>
    </source>
</evidence>
<protein>
    <submittedName>
        <fullName evidence="2">Uncharacterized protein</fullName>
    </submittedName>
</protein>
<reference evidence="2 3" key="1">
    <citation type="journal article" date="2019" name="Nat. Ecol. Evol.">
        <title>Megaphylogeny resolves global patterns of mushroom evolution.</title>
        <authorList>
            <person name="Varga T."/>
            <person name="Krizsan K."/>
            <person name="Foldi C."/>
            <person name="Dima B."/>
            <person name="Sanchez-Garcia M."/>
            <person name="Sanchez-Ramirez S."/>
            <person name="Szollosi G.J."/>
            <person name="Szarkandi J.G."/>
            <person name="Papp V."/>
            <person name="Albert L."/>
            <person name="Andreopoulos W."/>
            <person name="Angelini C."/>
            <person name="Antonin V."/>
            <person name="Barry K.W."/>
            <person name="Bougher N.L."/>
            <person name="Buchanan P."/>
            <person name="Buyck B."/>
            <person name="Bense V."/>
            <person name="Catcheside P."/>
            <person name="Chovatia M."/>
            <person name="Cooper J."/>
            <person name="Damon W."/>
            <person name="Desjardin D."/>
            <person name="Finy P."/>
            <person name="Geml J."/>
            <person name="Haridas S."/>
            <person name="Hughes K."/>
            <person name="Justo A."/>
            <person name="Karasinski D."/>
            <person name="Kautmanova I."/>
            <person name="Kiss B."/>
            <person name="Kocsube S."/>
            <person name="Kotiranta H."/>
            <person name="LaButti K.M."/>
            <person name="Lechner B.E."/>
            <person name="Liimatainen K."/>
            <person name="Lipzen A."/>
            <person name="Lukacs Z."/>
            <person name="Mihaltcheva S."/>
            <person name="Morgado L.N."/>
            <person name="Niskanen T."/>
            <person name="Noordeloos M.E."/>
            <person name="Ohm R.A."/>
            <person name="Ortiz-Santana B."/>
            <person name="Ovrebo C."/>
            <person name="Racz N."/>
            <person name="Riley R."/>
            <person name="Savchenko A."/>
            <person name="Shiryaev A."/>
            <person name="Soop K."/>
            <person name="Spirin V."/>
            <person name="Szebenyi C."/>
            <person name="Tomsovsky M."/>
            <person name="Tulloss R.E."/>
            <person name="Uehling J."/>
            <person name="Grigoriev I.V."/>
            <person name="Vagvolgyi C."/>
            <person name="Papp T."/>
            <person name="Martin F.M."/>
            <person name="Miettinen O."/>
            <person name="Hibbett D.S."/>
            <person name="Nagy L.G."/>
        </authorList>
    </citation>
    <scope>NUCLEOTIDE SEQUENCE [LARGE SCALE GENOMIC DNA]</scope>
    <source>
        <strain evidence="2 3">CBS 962.96</strain>
    </source>
</reference>
<dbReference type="EMBL" id="ML179096">
    <property type="protein sequence ID" value="THV00945.1"/>
    <property type="molecule type" value="Genomic_DNA"/>
</dbReference>
<name>A0A4S8MEB2_DENBC</name>
<sequence>MAPQVPSPISRNSHQASVIDVPDEEEPGAQISTPNTMPPDGPRSTAQTMVSSLLHYRRSFVPIASRVGIGGAYVPAPTPTGSSITAHNVNILRTVSTNANSSSPSITQNNLQFETLQMFNNSSHNTFTNPTITNPARDSNSYSYSFHGPVNVHPELINWQTILRTWAALQGLESTPPVPFSALQGSVSPRPRIDADALGRGDRPEAPTMGTNWNSRFRRFVSWGVSRIQDTNDLIGPSNSFFFFGD</sequence>
<gene>
    <name evidence="2" type="ORF">K435DRAFT_837035</name>
</gene>
<evidence type="ECO:0000313" key="3">
    <source>
        <dbReference type="Proteomes" id="UP000297245"/>
    </source>
</evidence>